<keyword evidence="4" id="KW-1185">Reference proteome</keyword>
<reference evidence="3" key="1">
    <citation type="submission" date="2020-11" db="EMBL/GenBank/DDBJ databases">
        <authorList>
            <consortium name="DOE Joint Genome Institute"/>
            <person name="Ahrendt S."/>
            <person name="Riley R."/>
            <person name="Andreopoulos W."/>
            <person name="Labutti K."/>
            <person name="Pangilinan J."/>
            <person name="Ruiz-Duenas F.J."/>
            <person name="Barrasa J.M."/>
            <person name="Sanchez-Garcia M."/>
            <person name="Camarero S."/>
            <person name="Miyauchi S."/>
            <person name="Serrano A."/>
            <person name="Linde D."/>
            <person name="Babiker R."/>
            <person name="Drula E."/>
            <person name="Ayuso-Fernandez I."/>
            <person name="Pacheco R."/>
            <person name="Padilla G."/>
            <person name="Ferreira P."/>
            <person name="Barriuso J."/>
            <person name="Kellner H."/>
            <person name="Castanera R."/>
            <person name="Alfaro M."/>
            <person name="Ramirez L."/>
            <person name="Pisabarro A.G."/>
            <person name="Kuo A."/>
            <person name="Tritt A."/>
            <person name="Lipzen A."/>
            <person name="He G."/>
            <person name="Yan M."/>
            <person name="Ng V."/>
            <person name="Cullen D."/>
            <person name="Martin F."/>
            <person name="Rosso M.-N."/>
            <person name="Henrissat B."/>
            <person name="Hibbett D."/>
            <person name="Martinez A.T."/>
            <person name="Grigoriev I.V."/>
        </authorList>
    </citation>
    <scope>NUCLEOTIDE SEQUENCE</scope>
    <source>
        <strain evidence="3">CBS 506.95</strain>
    </source>
</reference>
<dbReference type="InterPro" id="IPR029044">
    <property type="entry name" value="Nucleotide-diphossugar_trans"/>
</dbReference>
<dbReference type="GO" id="GO:0006688">
    <property type="term" value="P:glycosphingolipid biosynthetic process"/>
    <property type="evidence" value="ECO:0007669"/>
    <property type="project" value="TreeGrafter"/>
</dbReference>
<evidence type="ECO:0000313" key="4">
    <source>
        <dbReference type="Proteomes" id="UP000807306"/>
    </source>
</evidence>
<dbReference type="Gene3D" id="3.90.550.20">
    <property type="match status" value="1"/>
</dbReference>
<comment type="caution">
    <text evidence="3">The sequence shown here is derived from an EMBL/GenBank/DDBJ whole genome shotgun (WGS) entry which is preliminary data.</text>
</comment>
<comment type="similarity">
    <text evidence="1">Belongs to the glycosyltransferase 32 family.</text>
</comment>
<dbReference type="PANTHER" id="PTHR12042">
    <property type="entry name" value="LACTOSYLCERAMIDE 4-ALPHA-GALACTOSYLTRANSFERASE ALPHA- 1,4-GALACTOSYLTRANSFERASE"/>
    <property type="match status" value="1"/>
</dbReference>
<gene>
    <name evidence="3" type="ORF">CPB83DRAFT_791711</name>
</gene>
<proteinExistence type="inferred from homology"/>
<dbReference type="OrthoDB" id="409543at2759"/>
<evidence type="ECO:0000256" key="1">
    <source>
        <dbReference type="ARBA" id="ARBA00009003"/>
    </source>
</evidence>
<evidence type="ECO:0000256" key="2">
    <source>
        <dbReference type="SAM" id="MobiDB-lite"/>
    </source>
</evidence>
<organism evidence="3 4">
    <name type="scientific">Crepidotus variabilis</name>
    <dbReference type="NCBI Taxonomy" id="179855"/>
    <lineage>
        <taxon>Eukaryota</taxon>
        <taxon>Fungi</taxon>
        <taxon>Dikarya</taxon>
        <taxon>Basidiomycota</taxon>
        <taxon>Agaricomycotina</taxon>
        <taxon>Agaricomycetes</taxon>
        <taxon>Agaricomycetidae</taxon>
        <taxon>Agaricales</taxon>
        <taxon>Agaricineae</taxon>
        <taxon>Crepidotaceae</taxon>
        <taxon>Crepidotus</taxon>
    </lineage>
</organism>
<dbReference type="SUPFAM" id="SSF53448">
    <property type="entry name" value="Nucleotide-diphospho-sugar transferases"/>
    <property type="match status" value="1"/>
</dbReference>
<sequence length="424" mass="49353">MPRDSSRLPSYRRDRHSPHRTQPPCLPNPRHAVTLLKYAIPATLLLLFVGWYHYEPHIELAFYDRKFITKHIGKVGPLAGCFDSSRVSPSYNVSENVYGSKKTSVHSGIPMRMGLDCYNFAGTIQGTNSRPEEKKDLRPEDKTQYHTYWRVDLAPFGPRQEWMLKSFFATQDLSTSRLVMWSNGDLSDNKILQRYLRQYPDSFLLNVVDIPRLAQGTELDGSSLLVRTDKKAWVDGDLIRLLLLWNYGGVWVDMDSLLTRDLEPLLEHEFVTQWDCYDKIYQPLNGALMRFRKHSPYLCEAFHIMATEPPPRSDSTDWGSLLYFKLFRRLLEGSIPTFNILPFCFSDGRSCRLDNRLPDPFAPDNRYGKWTAGLSLEEDGGLDKALQKVFGVHLHNQWEKDYPKNGWVERLLLRRYDQKLKPRT</sequence>
<evidence type="ECO:0000313" key="3">
    <source>
        <dbReference type="EMBL" id="KAF9528374.1"/>
    </source>
</evidence>
<dbReference type="InterPro" id="IPR051981">
    <property type="entry name" value="Glycosyltransf_32"/>
</dbReference>
<dbReference type="EMBL" id="MU157853">
    <property type="protein sequence ID" value="KAF9528374.1"/>
    <property type="molecule type" value="Genomic_DNA"/>
</dbReference>
<dbReference type="PANTHER" id="PTHR12042:SF21">
    <property type="entry name" value="ALPHA1,4-GALACTOSYLTRANSFERASE 1-RELATED"/>
    <property type="match status" value="1"/>
</dbReference>
<protein>
    <submittedName>
        <fullName evidence="3">Glycosyltransferase family 32 protein</fullName>
    </submittedName>
</protein>
<dbReference type="GO" id="GO:0016758">
    <property type="term" value="F:hexosyltransferase activity"/>
    <property type="evidence" value="ECO:0007669"/>
    <property type="project" value="TreeGrafter"/>
</dbReference>
<dbReference type="Proteomes" id="UP000807306">
    <property type="component" value="Unassembled WGS sequence"/>
</dbReference>
<name>A0A9P6EG44_9AGAR</name>
<feature type="region of interest" description="Disordered" evidence="2">
    <location>
        <begin position="1"/>
        <end position="26"/>
    </location>
</feature>
<dbReference type="Pfam" id="PF04488">
    <property type="entry name" value="Gly_transf_sug"/>
    <property type="match status" value="1"/>
</dbReference>
<accession>A0A9P6EG44</accession>
<dbReference type="AlphaFoldDB" id="A0A9P6EG44"/>
<dbReference type="GO" id="GO:0016020">
    <property type="term" value="C:membrane"/>
    <property type="evidence" value="ECO:0007669"/>
    <property type="project" value="GOC"/>
</dbReference>
<dbReference type="InterPro" id="IPR007577">
    <property type="entry name" value="GlycoTrfase_DXD_sugar-bd_CS"/>
</dbReference>